<accession>A0A1W1BYD6</accession>
<organism evidence="1">
    <name type="scientific">hydrothermal vent metagenome</name>
    <dbReference type="NCBI Taxonomy" id="652676"/>
    <lineage>
        <taxon>unclassified sequences</taxon>
        <taxon>metagenomes</taxon>
        <taxon>ecological metagenomes</taxon>
    </lineage>
</organism>
<dbReference type="EMBL" id="FPHF01000045">
    <property type="protein sequence ID" value="SFV58494.1"/>
    <property type="molecule type" value="Genomic_DNA"/>
</dbReference>
<sequence>MLTKDETIQASILKALALYKKDKSNAKPLFESMKDISLWLAEKVK</sequence>
<evidence type="ECO:0000313" key="1">
    <source>
        <dbReference type="EMBL" id="SFV58494.1"/>
    </source>
</evidence>
<reference evidence="1" key="1">
    <citation type="submission" date="2016-10" db="EMBL/GenBank/DDBJ databases">
        <authorList>
            <person name="de Groot N.N."/>
        </authorList>
    </citation>
    <scope>NUCLEOTIDE SEQUENCE</scope>
</reference>
<dbReference type="AlphaFoldDB" id="A0A1W1BYD6"/>
<name>A0A1W1BYD6_9ZZZZ</name>
<gene>
    <name evidence="1" type="ORF">MNB_SM-4-1626</name>
</gene>
<protein>
    <submittedName>
        <fullName evidence="1">Uncharacterized protein</fullName>
    </submittedName>
</protein>
<proteinExistence type="predicted"/>